<name>W7E8G9_BIPV3</name>
<keyword evidence="3" id="KW-1185">Reference proteome</keyword>
<dbReference type="Proteomes" id="UP000054337">
    <property type="component" value="Unassembled WGS sequence"/>
</dbReference>
<dbReference type="InterPro" id="IPR051678">
    <property type="entry name" value="AGP_Transferase"/>
</dbReference>
<dbReference type="InterPro" id="IPR011009">
    <property type="entry name" value="Kinase-like_dom_sf"/>
</dbReference>
<proteinExistence type="predicted"/>
<accession>W7E8G9</accession>
<dbReference type="HOGENOM" id="CLU_852549_0_0_1"/>
<protein>
    <recommendedName>
        <fullName evidence="1">Aminoglycoside phosphotransferase domain-containing protein</fullName>
    </recommendedName>
</protein>
<dbReference type="GeneID" id="26253809"/>
<dbReference type="AlphaFoldDB" id="W7E8G9"/>
<dbReference type="InterPro" id="IPR002575">
    <property type="entry name" value="Aminoglycoside_PTrfase"/>
</dbReference>
<dbReference type="PANTHER" id="PTHR21310">
    <property type="entry name" value="AMINOGLYCOSIDE PHOSPHOTRANSFERASE-RELATED-RELATED"/>
    <property type="match status" value="1"/>
</dbReference>
<dbReference type="RefSeq" id="XP_014556356.1">
    <property type="nucleotide sequence ID" value="XM_014700870.1"/>
</dbReference>
<dbReference type="PANTHER" id="PTHR21310:SF48">
    <property type="entry name" value="AMINOGLYCOSIDE PHOSPHOTRANSFERASE DOMAIN-CONTAINING PROTEIN"/>
    <property type="match status" value="1"/>
</dbReference>
<gene>
    <name evidence="2" type="ORF">COCVIDRAFT_26892</name>
</gene>
<dbReference type="EMBL" id="KI968736">
    <property type="protein sequence ID" value="EUN26773.1"/>
    <property type="molecule type" value="Genomic_DNA"/>
</dbReference>
<evidence type="ECO:0000313" key="2">
    <source>
        <dbReference type="EMBL" id="EUN26773.1"/>
    </source>
</evidence>
<sequence length="351" mass="40371">MRTIASIAQEHFGVSTYEEAFDFVLNATQEREPPRTTPFHLSVPYVADNCPELPSEDEIRKAKTENVLHNRMSMNEAFRVRDQVYKIGAEPDIIEEAENLIYLAENSRVRVPKVYRVYPGRPGVPFPEATLVMEYIPGFQLTVNDWMGFTEEERTTLCARVREQFRLLRSIPSEGYYGRVHRQAFGCSMGMFRTNYKQSCGPYKTYEEFTSAVIRAAEANALVSRLQEGGFLSEDQDTVVSEYKQALEISTDRKPVFTHVDPALKNIIFRRIPTTQGHPPDWEVTLIDWAGAGWFPPWVQGASFRQRFAFTDATLKFYADITKEFEDKAYGEMECGADLVRLSSKAWNRIY</sequence>
<dbReference type="SUPFAM" id="SSF56112">
    <property type="entry name" value="Protein kinase-like (PK-like)"/>
    <property type="match status" value="1"/>
</dbReference>
<reference evidence="2 3" key="1">
    <citation type="journal article" date="2013" name="PLoS Genet.">
        <title>Comparative genome structure, secondary metabolite, and effector coding capacity across Cochliobolus pathogens.</title>
        <authorList>
            <person name="Condon B.J."/>
            <person name="Leng Y."/>
            <person name="Wu D."/>
            <person name="Bushley K.E."/>
            <person name="Ohm R.A."/>
            <person name="Otillar R."/>
            <person name="Martin J."/>
            <person name="Schackwitz W."/>
            <person name="Grimwood J."/>
            <person name="MohdZainudin N."/>
            <person name="Xue C."/>
            <person name="Wang R."/>
            <person name="Manning V.A."/>
            <person name="Dhillon B."/>
            <person name="Tu Z.J."/>
            <person name="Steffenson B.J."/>
            <person name="Salamov A."/>
            <person name="Sun H."/>
            <person name="Lowry S."/>
            <person name="LaButti K."/>
            <person name="Han J."/>
            <person name="Copeland A."/>
            <person name="Lindquist E."/>
            <person name="Barry K."/>
            <person name="Schmutz J."/>
            <person name="Baker S.E."/>
            <person name="Ciuffetti L.M."/>
            <person name="Grigoriev I.V."/>
            <person name="Zhong S."/>
            <person name="Turgeon B.G."/>
        </authorList>
    </citation>
    <scope>NUCLEOTIDE SEQUENCE [LARGE SCALE GENOMIC DNA]</scope>
    <source>
        <strain evidence="2 3">FI3</strain>
    </source>
</reference>
<feature type="domain" description="Aminoglycoside phosphotransferase" evidence="1">
    <location>
        <begin position="85"/>
        <end position="319"/>
    </location>
</feature>
<evidence type="ECO:0000259" key="1">
    <source>
        <dbReference type="Pfam" id="PF01636"/>
    </source>
</evidence>
<dbReference type="Pfam" id="PF01636">
    <property type="entry name" value="APH"/>
    <property type="match status" value="1"/>
</dbReference>
<organism evidence="2 3">
    <name type="scientific">Bipolaris victoriae (strain FI3)</name>
    <name type="common">Victoria blight of oats agent</name>
    <name type="synonym">Cochliobolus victoriae</name>
    <dbReference type="NCBI Taxonomy" id="930091"/>
    <lineage>
        <taxon>Eukaryota</taxon>
        <taxon>Fungi</taxon>
        <taxon>Dikarya</taxon>
        <taxon>Ascomycota</taxon>
        <taxon>Pezizomycotina</taxon>
        <taxon>Dothideomycetes</taxon>
        <taxon>Pleosporomycetidae</taxon>
        <taxon>Pleosporales</taxon>
        <taxon>Pleosporineae</taxon>
        <taxon>Pleosporaceae</taxon>
        <taxon>Bipolaris</taxon>
    </lineage>
</organism>
<evidence type="ECO:0000313" key="3">
    <source>
        <dbReference type="Proteomes" id="UP000054337"/>
    </source>
</evidence>
<dbReference type="OrthoDB" id="4177236at2759"/>